<dbReference type="GO" id="GO:0018189">
    <property type="term" value="P:pyrroloquinoline quinone biosynthetic process"/>
    <property type="evidence" value="ECO:0007669"/>
    <property type="project" value="UniProtKB-UniRule"/>
</dbReference>
<evidence type="ECO:0000256" key="5">
    <source>
        <dbReference type="HAMAP-Rule" id="MF_00656"/>
    </source>
</evidence>
<keyword evidence="4 5" id="KW-0884">PQQ biosynthesis</keyword>
<dbReference type="AlphaFoldDB" id="A0A318IEH9"/>
<sequence length="72" mass="8158">MPGRRPCAAVAQAKCGFGTLLAEEEPTARLPRLSDSPTRLTNSTRRHIMQWTTPSYTDLRFGFEITMYIANR</sequence>
<comment type="similarity">
    <text evidence="2 5">Belongs to the PqqA family.</text>
</comment>
<dbReference type="Pfam" id="PF08042">
    <property type="entry name" value="PqqA"/>
    <property type="match status" value="1"/>
</dbReference>
<dbReference type="NCBIfam" id="TIGR02107">
    <property type="entry name" value="PQQ_syn_pqqA"/>
    <property type="match status" value="1"/>
</dbReference>
<gene>
    <name evidence="5" type="primary">pqqA</name>
    <name evidence="6" type="ORF">NA66_1014162</name>
</gene>
<evidence type="ECO:0000256" key="1">
    <source>
        <dbReference type="ARBA" id="ARBA00004886"/>
    </source>
</evidence>
<protein>
    <recommendedName>
        <fullName evidence="3 5">Coenzyme PQQ synthesis protein A</fullName>
    </recommendedName>
    <alternativeName>
        <fullName evidence="5">Pyrroloquinoline quinone biosynthesis protein A</fullName>
    </alternativeName>
</protein>
<dbReference type="InterPro" id="IPR011725">
    <property type="entry name" value="PQQ_synth_PqqA"/>
</dbReference>
<comment type="pathway">
    <text evidence="1 5">Cofactor biosynthesis; pyrroloquinoline quinone biosynthesis.</text>
</comment>
<evidence type="ECO:0000256" key="4">
    <source>
        <dbReference type="ARBA" id="ARBA00022905"/>
    </source>
</evidence>
<dbReference type="UniPathway" id="UPA00539"/>
<organism evidence="6 7">
    <name type="scientific">Burkholderia pyrrocinia</name>
    <name type="common">Pseudomonas pyrrocinia</name>
    <dbReference type="NCBI Taxonomy" id="60550"/>
    <lineage>
        <taxon>Bacteria</taxon>
        <taxon>Pseudomonadati</taxon>
        <taxon>Pseudomonadota</taxon>
        <taxon>Betaproteobacteria</taxon>
        <taxon>Burkholderiales</taxon>
        <taxon>Burkholderiaceae</taxon>
        <taxon>Burkholderia</taxon>
        <taxon>Burkholderia cepacia complex</taxon>
    </lineage>
</organism>
<feature type="cross-link" description="Pyrroloquinoline quinone (Glu-Tyr)" evidence="5">
    <location>
        <begin position="64"/>
        <end position="68"/>
    </location>
</feature>
<dbReference type="Proteomes" id="UP000247755">
    <property type="component" value="Unassembled WGS sequence"/>
</dbReference>
<accession>A0A318IEH9</accession>
<evidence type="ECO:0000256" key="3">
    <source>
        <dbReference type="ARBA" id="ARBA00015086"/>
    </source>
</evidence>
<evidence type="ECO:0000256" key="2">
    <source>
        <dbReference type="ARBA" id="ARBA00009325"/>
    </source>
</evidence>
<dbReference type="HAMAP" id="MF_00656">
    <property type="entry name" value="PQQ_syn_PqqA"/>
    <property type="match status" value="1"/>
</dbReference>
<evidence type="ECO:0000313" key="6">
    <source>
        <dbReference type="EMBL" id="PXX31158.1"/>
    </source>
</evidence>
<proteinExistence type="inferred from homology"/>
<comment type="caution">
    <text evidence="6">The sequence shown here is derived from an EMBL/GenBank/DDBJ whole genome shotgun (WGS) entry which is preliminary data.</text>
</comment>
<dbReference type="EMBL" id="QJJY01000014">
    <property type="protein sequence ID" value="PXX31158.1"/>
    <property type="molecule type" value="Genomic_DNA"/>
</dbReference>
<evidence type="ECO:0000313" key="7">
    <source>
        <dbReference type="Proteomes" id="UP000247755"/>
    </source>
</evidence>
<name>A0A318IEH9_BURPY</name>
<reference evidence="6 7" key="1">
    <citation type="submission" date="2018-05" db="EMBL/GenBank/DDBJ databases">
        <title>Comparative genomics of bacterial root endophytes of switchgrass collected from native prairies over two seasons.</title>
        <authorList>
            <person name="Tang Y."/>
        </authorList>
    </citation>
    <scope>NUCLEOTIDE SEQUENCE [LARGE SCALE GENOMIC DNA]</scope>
    <source>
        <strain evidence="6 7">NFIX32</strain>
    </source>
</reference>
<comment type="function">
    <text evidence="5">Required for coenzyme pyrroloquinoline quinone (PQQ) biosynthesis. PQQ is probably formed by cross-linking a specific glutamate to a specific tyrosine residue and excising these residues from the peptide.</text>
</comment>